<name>A0AAD3RIQ0_LATJO</name>
<dbReference type="GO" id="GO:2001224">
    <property type="term" value="P:positive regulation of neuron migration"/>
    <property type="evidence" value="ECO:0007669"/>
    <property type="project" value="TreeGrafter"/>
</dbReference>
<feature type="chain" id="PRO_5041929722" evidence="3">
    <location>
        <begin position="19"/>
        <end position="242"/>
    </location>
</feature>
<keyword evidence="3" id="KW-0732">Signal</keyword>
<evidence type="ECO:0000313" key="5">
    <source>
        <dbReference type="EMBL" id="GLD71924.1"/>
    </source>
</evidence>
<sequence>MRSEALLLYFTLLQIAGAGFPEDSEPISISHGNYTKQYPAFVGHKPGRNNTQRHKLDIQLIMIMNRTLYIAARDHIYTVDTDTANSDEIFFSKKMTWKSKQADVDTCRMKGKHKDECHNFIKVLLRQNDETLFVCGTNAFNPACRTYKEALGEISGIARCPYDAKHANVTVRGFAERRGDSPRVLEKQWTSFLKSARLLHQRLHFCNILQAVTDVIHINGRGDGDGDFLHTLQQYPEEQKIK</sequence>
<accession>A0AAD3RIQ0</accession>
<dbReference type="GO" id="GO:0030215">
    <property type="term" value="F:semaphorin receptor binding"/>
    <property type="evidence" value="ECO:0007669"/>
    <property type="project" value="InterPro"/>
</dbReference>
<dbReference type="Proteomes" id="UP001279410">
    <property type="component" value="Unassembled WGS sequence"/>
</dbReference>
<evidence type="ECO:0000259" key="4">
    <source>
        <dbReference type="PROSITE" id="PS51004"/>
    </source>
</evidence>
<dbReference type="InterPro" id="IPR001627">
    <property type="entry name" value="Semap_dom"/>
</dbReference>
<evidence type="ECO:0000256" key="1">
    <source>
        <dbReference type="ARBA" id="ARBA00023180"/>
    </source>
</evidence>
<dbReference type="EMBL" id="BRZM01000801">
    <property type="protein sequence ID" value="GLD71924.1"/>
    <property type="molecule type" value="Genomic_DNA"/>
</dbReference>
<dbReference type="GO" id="GO:0005886">
    <property type="term" value="C:plasma membrane"/>
    <property type="evidence" value="ECO:0007669"/>
    <property type="project" value="TreeGrafter"/>
</dbReference>
<dbReference type="InterPro" id="IPR027231">
    <property type="entry name" value="Semaphorin"/>
</dbReference>
<proteinExistence type="predicted"/>
<feature type="signal peptide" evidence="3">
    <location>
        <begin position="1"/>
        <end position="18"/>
    </location>
</feature>
<evidence type="ECO:0000256" key="3">
    <source>
        <dbReference type="SAM" id="SignalP"/>
    </source>
</evidence>
<keyword evidence="6" id="KW-1185">Reference proteome</keyword>
<evidence type="ECO:0000313" key="6">
    <source>
        <dbReference type="Proteomes" id="UP001279410"/>
    </source>
</evidence>
<dbReference type="GO" id="GO:0007411">
    <property type="term" value="P:axon guidance"/>
    <property type="evidence" value="ECO:0007669"/>
    <property type="project" value="TreeGrafter"/>
</dbReference>
<dbReference type="SUPFAM" id="SSF101912">
    <property type="entry name" value="Sema domain"/>
    <property type="match status" value="1"/>
</dbReference>
<evidence type="ECO:0000256" key="2">
    <source>
        <dbReference type="PROSITE-ProRule" id="PRU00352"/>
    </source>
</evidence>
<dbReference type="GO" id="GO:0001755">
    <property type="term" value="P:neural crest cell migration"/>
    <property type="evidence" value="ECO:0007669"/>
    <property type="project" value="TreeGrafter"/>
</dbReference>
<comment type="caution">
    <text evidence="2">Lacks conserved residue(s) required for the propagation of feature annotation.</text>
</comment>
<feature type="domain" description="Sema" evidence="4">
    <location>
        <begin position="24"/>
        <end position="242"/>
    </location>
</feature>
<dbReference type="GO" id="GO:0045499">
    <property type="term" value="F:chemorepellent activity"/>
    <property type="evidence" value="ECO:0007669"/>
    <property type="project" value="TreeGrafter"/>
</dbReference>
<organism evidence="5 6">
    <name type="scientific">Lates japonicus</name>
    <name type="common">Japanese lates</name>
    <dbReference type="NCBI Taxonomy" id="270547"/>
    <lineage>
        <taxon>Eukaryota</taxon>
        <taxon>Metazoa</taxon>
        <taxon>Chordata</taxon>
        <taxon>Craniata</taxon>
        <taxon>Vertebrata</taxon>
        <taxon>Euteleostomi</taxon>
        <taxon>Actinopterygii</taxon>
        <taxon>Neopterygii</taxon>
        <taxon>Teleostei</taxon>
        <taxon>Neoteleostei</taxon>
        <taxon>Acanthomorphata</taxon>
        <taxon>Carangaria</taxon>
        <taxon>Carangaria incertae sedis</taxon>
        <taxon>Centropomidae</taxon>
        <taxon>Lates</taxon>
    </lineage>
</organism>
<dbReference type="Gene3D" id="2.130.10.10">
    <property type="entry name" value="YVTN repeat-like/Quinoprotein amine dehydrogenase"/>
    <property type="match status" value="1"/>
</dbReference>
<reference evidence="5" key="1">
    <citation type="submission" date="2022-08" db="EMBL/GenBank/DDBJ databases">
        <title>Genome sequencing of akame (Lates japonicus).</title>
        <authorList>
            <person name="Hashiguchi Y."/>
            <person name="Takahashi H."/>
        </authorList>
    </citation>
    <scope>NUCLEOTIDE SEQUENCE</scope>
    <source>
        <strain evidence="5">Kochi</strain>
    </source>
</reference>
<dbReference type="AlphaFoldDB" id="A0AAD3RIQ0"/>
<dbReference type="PANTHER" id="PTHR11036:SF12">
    <property type="entry name" value="SEMAPHORIN-6A"/>
    <property type="match status" value="1"/>
</dbReference>
<dbReference type="PROSITE" id="PS51004">
    <property type="entry name" value="SEMA"/>
    <property type="match status" value="1"/>
</dbReference>
<gene>
    <name evidence="5" type="ORF">AKAME5_002324800</name>
</gene>
<comment type="caution">
    <text evidence="5">The sequence shown here is derived from an EMBL/GenBank/DDBJ whole genome shotgun (WGS) entry which is preliminary data.</text>
</comment>
<keyword evidence="1" id="KW-0325">Glycoprotein</keyword>
<dbReference type="GO" id="GO:0071526">
    <property type="term" value="P:semaphorin-plexin signaling pathway"/>
    <property type="evidence" value="ECO:0007669"/>
    <property type="project" value="TreeGrafter"/>
</dbReference>
<dbReference type="InterPro" id="IPR036352">
    <property type="entry name" value="Semap_dom_sf"/>
</dbReference>
<protein>
    <submittedName>
        <fullName evidence="5">Semaphorin-6A isoform X3</fullName>
    </submittedName>
</protein>
<dbReference type="InterPro" id="IPR015943">
    <property type="entry name" value="WD40/YVTN_repeat-like_dom_sf"/>
</dbReference>
<dbReference type="PANTHER" id="PTHR11036">
    <property type="entry name" value="SEMAPHORIN"/>
    <property type="match status" value="1"/>
</dbReference>